<dbReference type="GO" id="GO:0000287">
    <property type="term" value="F:magnesium ion binding"/>
    <property type="evidence" value="ECO:0007669"/>
    <property type="project" value="UniProtKB-UniRule"/>
</dbReference>
<dbReference type="Proteomes" id="UP000183257">
    <property type="component" value="Unassembled WGS sequence"/>
</dbReference>
<keyword evidence="2 4" id="KW-0515">Mutator protein</keyword>
<dbReference type="NCBIfam" id="NF002677">
    <property type="entry name" value="PRK02406.1"/>
    <property type="match status" value="1"/>
</dbReference>
<dbReference type="InterPro" id="IPR036775">
    <property type="entry name" value="DNA_pol_Y-fam_lit_finger_sf"/>
</dbReference>
<keyword evidence="4" id="KW-0963">Cytoplasm</keyword>
<dbReference type="InterPro" id="IPR050116">
    <property type="entry name" value="DNA_polymerase-Y"/>
</dbReference>
<dbReference type="HAMAP" id="MF_01113">
    <property type="entry name" value="DNApol_IV"/>
    <property type="match status" value="1"/>
</dbReference>
<keyword evidence="4" id="KW-0235">DNA replication</keyword>
<dbReference type="Pfam" id="PF00817">
    <property type="entry name" value="IMS"/>
    <property type="match status" value="1"/>
</dbReference>
<dbReference type="PANTHER" id="PTHR11076">
    <property type="entry name" value="DNA REPAIR POLYMERASE UMUC / TRANSFERASE FAMILY MEMBER"/>
    <property type="match status" value="1"/>
</dbReference>
<dbReference type="STRING" id="76595.SAMN05660313_03052"/>
<keyword evidence="4" id="KW-0479">Metal-binding</keyword>
<comment type="cofactor">
    <cofactor evidence="4">
        <name>Mg(2+)</name>
        <dbReference type="ChEBI" id="CHEBI:18420"/>
    </cofactor>
    <text evidence="4">Binds 2 magnesium ions per subunit.</text>
</comment>
<dbReference type="InterPro" id="IPR043502">
    <property type="entry name" value="DNA/RNA_pol_sf"/>
</dbReference>
<dbReference type="GO" id="GO:0042276">
    <property type="term" value="P:error-prone translesion synthesis"/>
    <property type="evidence" value="ECO:0007669"/>
    <property type="project" value="TreeGrafter"/>
</dbReference>
<dbReference type="GO" id="GO:0006281">
    <property type="term" value="P:DNA repair"/>
    <property type="evidence" value="ECO:0007669"/>
    <property type="project" value="UniProtKB-UniRule"/>
</dbReference>
<dbReference type="Gene3D" id="3.40.1170.60">
    <property type="match status" value="1"/>
</dbReference>
<feature type="active site" evidence="4">
    <location>
        <position position="122"/>
    </location>
</feature>
<comment type="subunit">
    <text evidence="4">Monomer.</text>
</comment>
<keyword evidence="3 4" id="KW-0239">DNA-directed DNA polymerase</keyword>
<dbReference type="PANTHER" id="PTHR11076:SF33">
    <property type="entry name" value="DNA POLYMERASE KAPPA"/>
    <property type="match status" value="1"/>
</dbReference>
<accession>A0A1K1QYF7</accession>
<feature type="domain" description="UmuC" evidence="5">
    <location>
        <begin position="23"/>
        <end position="202"/>
    </location>
</feature>
<evidence type="ECO:0000256" key="3">
    <source>
        <dbReference type="ARBA" id="ARBA00022932"/>
    </source>
</evidence>
<proteinExistence type="inferred from homology"/>
<dbReference type="AlphaFoldDB" id="A0A1K1QYF7"/>
<comment type="function">
    <text evidence="4">Poorly processive, error-prone DNA polymerase involved in untargeted mutagenesis. Copies undamaged DNA at stalled replication forks, which arise in vivo from mismatched or misaligned primer ends. These misaligned primers can be extended by PolIV. Exhibits no 3'-5' exonuclease (proofreading) activity. May be involved in translesional synthesis, in conjunction with the beta clamp from PolIII.</text>
</comment>
<organism evidence="6 7">
    <name type="scientific">Cellulophaga fucicola</name>
    <dbReference type="NCBI Taxonomy" id="76595"/>
    <lineage>
        <taxon>Bacteria</taxon>
        <taxon>Pseudomonadati</taxon>
        <taxon>Bacteroidota</taxon>
        <taxon>Flavobacteriia</taxon>
        <taxon>Flavobacteriales</taxon>
        <taxon>Flavobacteriaceae</taxon>
        <taxon>Cellulophaga</taxon>
    </lineage>
</organism>
<comment type="catalytic activity">
    <reaction evidence="4">
        <text>DNA(n) + a 2'-deoxyribonucleoside 5'-triphosphate = DNA(n+1) + diphosphate</text>
        <dbReference type="Rhea" id="RHEA:22508"/>
        <dbReference type="Rhea" id="RHEA-COMP:17339"/>
        <dbReference type="Rhea" id="RHEA-COMP:17340"/>
        <dbReference type="ChEBI" id="CHEBI:33019"/>
        <dbReference type="ChEBI" id="CHEBI:61560"/>
        <dbReference type="ChEBI" id="CHEBI:173112"/>
        <dbReference type="EC" id="2.7.7.7"/>
    </reaction>
</comment>
<dbReference type="CDD" id="cd03586">
    <property type="entry name" value="PolY_Pol_IV_kappa"/>
    <property type="match status" value="1"/>
</dbReference>
<dbReference type="GO" id="GO:0006261">
    <property type="term" value="P:DNA-templated DNA replication"/>
    <property type="evidence" value="ECO:0007669"/>
    <property type="project" value="UniProtKB-UniRule"/>
</dbReference>
<evidence type="ECO:0000313" key="7">
    <source>
        <dbReference type="Proteomes" id="UP000183257"/>
    </source>
</evidence>
<gene>
    <name evidence="4" type="primary">dinB</name>
    <name evidence="6" type="ORF">SAMN05660313_03052</name>
</gene>
<keyword evidence="4" id="KW-0808">Transferase</keyword>
<keyword evidence="7" id="KW-1185">Reference proteome</keyword>
<keyword evidence="4" id="KW-0234">DNA repair</keyword>
<dbReference type="SUPFAM" id="SSF56672">
    <property type="entry name" value="DNA/RNA polymerases"/>
    <property type="match status" value="1"/>
</dbReference>
<dbReference type="GO" id="GO:0003684">
    <property type="term" value="F:damaged DNA binding"/>
    <property type="evidence" value="ECO:0007669"/>
    <property type="project" value="InterPro"/>
</dbReference>
<dbReference type="Gene3D" id="3.30.70.270">
    <property type="match status" value="1"/>
</dbReference>
<keyword evidence="4" id="KW-0238">DNA-binding</keyword>
<feature type="binding site" evidence="4">
    <location>
        <position position="27"/>
    </location>
    <ligand>
        <name>Mg(2+)</name>
        <dbReference type="ChEBI" id="CHEBI:18420"/>
    </ligand>
</feature>
<dbReference type="InterPro" id="IPR001126">
    <property type="entry name" value="UmuC"/>
</dbReference>
<evidence type="ECO:0000259" key="5">
    <source>
        <dbReference type="PROSITE" id="PS50173"/>
    </source>
</evidence>
<comment type="subcellular location">
    <subcellularLocation>
        <location evidence="4">Cytoplasm</location>
    </subcellularLocation>
</comment>
<dbReference type="EC" id="2.7.7.7" evidence="4"/>
<keyword evidence="4" id="KW-0548">Nucleotidyltransferase</keyword>
<comment type="similarity">
    <text evidence="1 4">Belongs to the DNA polymerase type-Y family.</text>
</comment>
<dbReference type="GO" id="GO:0005829">
    <property type="term" value="C:cytosol"/>
    <property type="evidence" value="ECO:0007669"/>
    <property type="project" value="TreeGrafter"/>
</dbReference>
<evidence type="ECO:0000256" key="1">
    <source>
        <dbReference type="ARBA" id="ARBA00010945"/>
    </source>
</evidence>
<evidence type="ECO:0000256" key="4">
    <source>
        <dbReference type="HAMAP-Rule" id="MF_01113"/>
    </source>
</evidence>
<sequence length="422" mass="47881">MCSFGKYPVLQLDYIQYMKPESILHLDLDTFFVSCERLIDSTLVKRPLLVGGTGDRGVVAACSYETRRFGVHSGMAMKLAKQLCPEATVIRGDSSIYTKHSQTVTQIIKERVPLFEKASIDEFYADLTGMDKFFGTYKFATELRNTIIKETGLPISFGLSSNKIVSKVATGEAKPNNQMRVDNGLEKQFLAPLSIQKIPSVGTKTYQTLRNLGITTVQIVQEMPVEMLVSALGVKGEVIWKRANGIDRPPLIPFHERKSISTERTFSKDTTNMVQLRTTLTAMAENLAYQLRRADKLTACISVRLRYSDYQTYSKQIKIPYTSADHILIPKILELFERLYDRRLLIRLVGVKYTDIVTGNYQINLFDDTEEMLNLYDAMDHIRQKYGEKSIMRATSMGAKTIGRFHNPFSGEPPIVLAHRKQ</sequence>
<reference evidence="7" key="1">
    <citation type="submission" date="2016-11" db="EMBL/GenBank/DDBJ databases">
        <authorList>
            <person name="Varghese N."/>
            <person name="Submissions S."/>
        </authorList>
    </citation>
    <scope>NUCLEOTIDE SEQUENCE [LARGE SCALE GENOMIC DNA]</scope>
    <source>
        <strain evidence="7">DSM 24786</strain>
    </source>
</reference>
<dbReference type="SUPFAM" id="SSF100879">
    <property type="entry name" value="Lesion bypass DNA polymerase (Y-family), little finger domain"/>
    <property type="match status" value="1"/>
</dbReference>
<dbReference type="PROSITE" id="PS50173">
    <property type="entry name" value="UMUC"/>
    <property type="match status" value="1"/>
</dbReference>
<dbReference type="InterPro" id="IPR017961">
    <property type="entry name" value="DNA_pol_Y-fam_little_finger"/>
</dbReference>
<feature type="site" description="Substrate discrimination" evidence="4">
    <location>
        <position position="32"/>
    </location>
</feature>
<dbReference type="InterPro" id="IPR022880">
    <property type="entry name" value="DNApol_IV"/>
</dbReference>
<dbReference type="GO" id="GO:0009432">
    <property type="term" value="P:SOS response"/>
    <property type="evidence" value="ECO:0007669"/>
    <property type="project" value="TreeGrafter"/>
</dbReference>
<dbReference type="InterPro" id="IPR043128">
    <property type="entry name" value="Rev_trsase/Diguanyl_cyclase"/>
</dbReference>
<keyword evidence="4" id="KW-0227">DNA damage</keyword>
<protein>
    <recommendedName>
        <fullName evidence="4">DNA polymerase IV</fullName>
        <shortName evidence="4">Pol IV</shortName>
        <ecNumber evidence="4">2.7.7.7</ecNumber>
    </recommendedName>
</protein>
<dbReference type="Gene3D" id="3.30.1490.100">
    <property type="entry name" value="DNA polymerase, Y-family, little finger domain"/>
    <property type="match status" value="1"/>
</dbReference>
<dbReference type="Pfam" id="PF11799">
    <property type="entry name" value="IMS_C"/>
    <property type="match status" value="1"/>
</dbReference>
<evidence type="ECO:0000256" key="2">
    <source>
        <dbReference type="ARBA" id="ARBA00022457"/>
    </source>
</evidence>
<evidence type="ECO:0000313" key="6">
    <source>
        <dbReference type="EMBL" id="SFW64350.1"/>
    </source>
</evidence>
<keyword evidence="4" id="KW-0460">Magnesium</keyword>
<feature type="binding site" evidence="4">
    <location>
        <position position="121"/>
    </location>
    <ligand>
        <name>Mg(2+)</name>
        <dbReference type="ChEBI" id="CHEBI:18420"/>
    </ligand>
</feature>
<dbReference type="Gene3D" id="1.10.150.20">
    <property type="entry name" value="5' to 3' exonuclease, C-terminal subdomain"/>
    <property type="match status" value="1"/>
</dbReference>
<name>A0A1K1QYF7_9FLAO</name>
<dbReference type="EMBL" id="FPIY01000005">
    <property type="protein sequence ID" value="SFW64350.1"/>
    <property type="molecule type" value="Genomic_DNA"/>
</dbReference>
<dbReference type="GO" id="GO:0003887">
    <property type="term" value="F:DNA-directed DNA polymerase activity"/>
    <property type="evidence" value="ECO:0007669"/>
    <property type="project" value="UniProtKB-UniRule"/>
</dbReference>